<dbReference type="AlphaFoldDB" id="A0A2A7UZ42"/>
<dbReference type="EMBL" id="PDEA01000001">
    <property type="protein sequence ID" value="PEH90560.1"/>
    <property type="molecule type" value="Genomic_DNA"/>
</dbReference>
<dbReference type="InterPro" id="IPR001451">
    <property type="entry name" value="Hexapep"/>
</dbReference>
<accession>A0A2A7UZ42</accession>
<comment type="catalytic activity">
    <reaction evidence="6">
        <text>L-serine + acetyl-CoA = O-acetyl-L-serine + CoA</text>
        <dbReference type="Rhea" id="RHEA:24560"/>
        <dbReference type="ChEBI" id="CHEBI:33384"/>
        <dbReference type="ChEBI" id="CHEBI:57287"/>
        <dbReference type="ChEBI" id="CHEBI:57288"/>
        <dbReference type="ChEBI" id="CHEBI:58340"/>
        <dbReference type="EC" id="2.3.1.30"/>
    </reaction>
</comment>
<dbReference type="Gene3D" id="2.160.10.10">
    <property type="entry name" value="Hexapeptide repeat proteins"/>
    <property type="match status" value="1"/>
</dbReference>
<feature type="compositionally biased region" description="Low complexity" evidence="7">
    <location>
        <begin position="299"/>
        <end position="329"/>
    </location>
</feature>
<comment type="caution">
    <text evidence="8">The sequence shown here is derived from an EMBL/GenBank/DDBJ whole genome shotgun (WGS) entry which is preliminary data.</text>
</comment>
<dbReference type="InterPro" id="IPR045304">
    <property type="entry name" value="LbH_SAT"/>
</dbReference>
<evidence type="ECO:0000256" key="5">
    <source>
        <dbReference type="ARBA" id="ARBA00023315"/>
    </source>
</evidence>
<dbReference type="CDD" id="cd03354">
    <property type="entry name" value="LbH_SAT"/>
    <property type="match status" value="1"/>
</dbReference>
<dbReference type="InterPro" id="IPR053376">
    <property type="entry name" value="Serine_acetyltransferase"/>
</dbReference>
<dbReference type="GO" id="GO:0008652">
    <property type="term" value="P:amino acid biosynthetic process"/>
    <property type="evidence" value="ECO:0007669"/>
    <property type="project" value="UniProtKB-KW"/>
</dbReference>
<dbReference type="STRING" id="1219032.GCA_001515545_02094"/>
<keyword evidence="5" id="KW-0012">Acyltransferase</keyword>
<proteinExistence type="inferred from homology"/>
<evidence type="ECO:0000313" key="9">
    <source>
        <dbReference type="Proteomes" id="UP000220246"/>
    </source>
</evidence>
<evidence type="ECO:0000256" key="6">
    <source>
        <dbReference type="ARBA" id="ARBA00049486"/>
    </source>
</evidence>
<keyword evidence="4 8" id="KW-0808">Transferase</keyword>
<evidence type="ECO:0000256" key="7">
    <source>
        <dbReference type="SAM" id="MobiDB-lite"/>
    </source>
</evidence>
<dbReference type="GO" id="GO:0009001">
    <property type="term" value="F:serine O-acetyltransferase activity"/>
    <property type="evidence" value="ECO:0007669"/>
    <property type="project" value="UniProtKB-EC"/>
</dbReference>
<dbReference type="RefSeq" id="WP_083520440.1">
    <property type="nucleotide sequence ID" value="NZ_DALZSI010000054.1"/>
</dbReference>
<dbReference type="Pfam" id="PF00132">
    <property type="entry name" value="Hexapep"/>
    <property type="match status" value="1"/>
</dbReference>
<evidence type="ECO:0000256" key="3">
    <source>
        <dbReference type="ARBA" id="ARBA00022605"/>
    </source>
</evidence>
<comment type="similarity">
    <text evidence="1">Belongs to the transferase hexapeptide repeat family.</text>
</comment>
<name>A0A2A7UZ42_COMTR</name>
<keyword evidence="3" id="KW-0028">Amino-acid biosynthesis</keyword>
<dbReference type="NCBIfam" id="NF041874">
    <property type="entry name" value="EPS_EpsC"/>
    <property type="match status" value="1"/>
</dbReference>
<organism evidence="8 9">
    <name type="scientific">Comamonas terrigena</name>
    <dbReference type="NCBI Taxonomy" id="32013"/>
    <lineage>
        <taxon>Bacteria</taxon>
        <taxon>Pseudomonadati</taxon>
        <taxon>Pseudomonadota</taxon>
        <taxon>Betaproteobacteria</taxon>
        <taxon>Burkholderiales</taxon>
        <taxon>Comamonadaceae</taxon>
        <taxon>Comamonas</taxon>
    </lineage>
</organism>
<dbReference type="Gene3D" id="1.10.3130.10">
    <property type="entry name" value="serine acetyltransferase, domain 1"/>
    <property type="match status" value="1"/>
</dbReference>
<feature type="region of interest" description="Disordered" evidence="7">
    <location>
        <begin position="297"/>
        <end position="337"/>
    </location>
</feature>
<evidence type="ECO:0000256" key="4">
    <source>
        <dbReference type="ARBA" id="ARBA00022679"/>
    </source>
</evidence>
<dbReference type="InterPro" id="IPR042122">
    <property type="entry name" value="Ser_AcTrfase_N_sf"/>
</dbReference>
<dbReference type="PANTHER" id="PTHR42811">
    <property type="entry name" value="SERINE ACETYLTRANSFERASE"/>
    <property type="match status" value="1"/>
</dbReference>
<dbReference type="SUPFAM" id="SSF51161">
    <property type="entry name" value="Trimeric LpxA-like enzymes"/>
    <property type="match status" value="1"/>
</dbReference>
<dbReference type="Proteomes" id="UP000220246">
    <property type="component" value="Unassembled WGS sequence"/>
</dbReference>
<evidence type="ECO:0000256" key="1">
    <source>
        <dbReference type="ARBA" id="ARBA00007274"/>
    </source>
</evidence>
<gene>
    <name evidence="8" type="ORF">CRM82_19900</name>
</gene>
<dbReference type="OrthoDB" id="9801456at2"/>
<protein>
    <recommendedName>
        <fullName evidence="2">serine O-acetyltransferase</fullName>
        <ecNumber evidence="2">2.3.1.30</ecNumber>
    </recommendedName>
</protein>
<evidence type="ECO:0000313" key="8">
    <source>
        <dbReference type="EMBL" id="PEH90560.1"/>
    </source>
</evidence>
<reference evidence="9" key="1">
    <citation type="submission" date="2017-09" db="EMBL/GenBank/DDBJ databases">
        <title>FDA dAtabase for Regulatory Grade micrObial Sequences (FDA-ARGOS): Supporting development and validation of Infectious Disease Dx tests.</title>
        <authorList>
            <person name="Minogue T."/>
            <person name="Wolcott M."/>
            <person name="Wasieloski L."/>
            <person name="Aguilar W."/>
            <person name="Moore D."/>
            <person name="Tallon L."/>
            <person name="Sadzewicz L."/>
            <person name="Ott S."/>
            <person name="Zhao X."/>
            <person name="Nagaraj S."/>
            <person name="Vavikolanu K."/>
            <person name="Aluvathingal J."/>
            <person name="Nadendla S."/>
            <person name="Sichtig H."/>
        </authorList>
    </citation>
    <scope>NUCLEOTIDE SEQUENCE [LARGE SCALE GENOMIC DNA]</scope>
    <source>
        <strain evidence="9">FDAARGOS_394</strain>
    </source>
</reference>
<sequence>MSSFDIAPIVTQLRQVRDHWREQQNRTESGHREFPSRDAIAQAVEGLKGVLYPQRLGPSDLRHASEDFYVGHTLNTALQLLQTQAQIELHYRHRSAGVSVPDPSGQAAQAQRAVQAFAQQLPLLRQLLDIDVLAAFHGDPAARSVDEVVLSYPGVLALIHHRIAHAFYRLELPLLGRIMAELAHGQTGIDIHPGAQIGPGFFIDHGTGVVIGETAVIGQNVRIYQAVTLGAKRFPKDAQGHLQKGWARHPIVEDDVVIYAGATILGRVTIGKGAVIGGNVWITDDVPAGTHVSQASLRQAEQPAEQPVEQSEAAAVAPATPPVLSAPAPERTARVAA</sequence>
<evidence type="ECO:0000256" key="2">
    <source>
        <dbReference type="ARBA" id="ARBA00013266"/>
    </source>
</evidence>
<dbReference type="EC" id="2.3.1.30" evidence="2"/>
<keyword evidence="9" id="KW-1185">Reference proteome</keyword>
<dbReference type="InterPro" id="IPR011004">
    <property type="entry name" value="Trimer_LpxA-like_sf"/>
</dbReference>
<dbReference type="GeneID" id="80802898"/>